<proteinExistence type="predicted"/>
<dbReference type="SUPFAM" id="SSF53850">
    <property type="entry name" value="Periplasmic binding protein-like II"/>
    <property type="match status" value="1"/>
</dbReference>
<name>A0A9D1GV57_9FIRM</name>
<dbReference type="EMBL" id="DVLL01000024">
    <property type="protein sequence ID" value="HIT59612.1"/>
    <property type="molecule type" value="Genomic_DNA"/>
</dbReference>
<gene>
    <name evidence="1" type="ORF">IAC39_07890</name>
</gene>
<reference evidence="1" key="2">
    <citation type="journal article" date="2021" name="PeerJ">
        <title>Extensive microbial diversity within the chicken gut microbiome revealed by metagenomics and culture.</title>
        <authorList>
            <person name="Gilroy R."/>
            <person name="Ravi A."/>
            <person name="Getino M."/>
            <person name="Pursley I."/>
            <person name="Horton D.L."/>
            <person name="Alikhan N.F."/>
            <person name="Baker D."/>
            <person name="Gharbi K."/>
            <person name="Hall N."/>
            <person name="Watson M."/>
            <person name="Adriaenssens E.M."/>
            <person name="Foster-Nyarko E."/>
            <person name="Jarju S."/>
            <person name="Secka A."/>
            <person name="Antonio M."/>
            <person name="Oren A."/>
            <person name="Chaudhuri R.R."/>
            <person name="La Ragione R."/>
            <person name="Hildebrand F."/>
            <person name="Pallen M.J."/>
        </authorList>
    </citation>
    <scope>NUCLEOTIDE SEQUENCE</scope>
    <source>
        <strain evidence="1">CHK33-4379</strain>
    </source>
</reference>
<protein>
    <submittedName>
        <fullName evidence="1">Extracellular solute-binding protein</fullName>
    </submittedName>
</protein>
<dbReference type="Gene3D" id="3.40.190.10">
    <property type="entry name" value="Periplasmic binding protein-like II"/>
    <property type="match status" value="1"/>
</dbReference>
<organism evidence="1 2">
    <name type="scientific">Candidatus Faeciplasma pullistercoris</name>
    <dbReference type="NCBI Taxonomy" id="2840800"/>
    <lineage>
        <taxon>Bacteria</taxon>
        <taxon>Bacillati</taxon>
        <taxon>Bacillota</taxon>
        <taxon>Clostridia</taxon>
        <taxon>Eubacteriales</taxon>
        <taxon>Oscillospiraceae</taxon>
        <taxon>Oscillospiraceae incertae sedis</taxon>
        <taxon>Candidatus Faeciplasma</taxon>
    </lineage>
</organism>
<dbReference type="Proteomes" id="UP000824136">
    <property type="component" value="Unassembled WGS sequence"/>
</dbReference>
<evidence type="ECO:0000313" key="2">
    <source>
        <dbReference type="Proteomes" id="UP000824136"/>
    </source>
</evidence>
<accession>A0A9D1GV57</accession>
<reference evidence="1" key="1">
    <citation type="submission" date="2020-10" db="EMBL/GenBank/DDBJ databases">
        <authorList>
            <person name="Gilroy R."/>
        </authorList>
    </citation>
    <scope>NUCLEOTIDE SEQUENCE</scope>
    <source>
        <strain evidence="1">CHK33-4379</strain>
    </source>
</reference>
<dbReference type="AlphaFoldDB" id="A0A9D1GV57"/>
<comment type="caution">
    <text evidence="1">The sequence shown here is derived from an EMBL/GenBank/DDBJ whole genome shotgun (WGS) entry which is preliminary data.</text>
</comment>
<evidence type="ECO:0000313" key="1">
    <source>
        <dbReference type="EMBL" id="HIT59612.1"/>
    </source>
</evidence>
<sequence>MKRIIALVLALVLVFALVGCGDKGPQIVHVTLDAADSEAILAAAGIQLPPVEEAAGANTTLRWLSWYDSFHNYDEDEIVNTGFFTFSEKYGGDVEWIECDYFERLNDLATLILSEDPPDFTPTGTNATATYPMSCMKGQYQAVDPYIDYDDPLWQGMKETADYFVLGGQHYNIVIDLAVANVIPYNTRVIAEWGFDDPAELYYNDEWTWDVFYEMCEDFSDGDENRYALDGYAYAGALVESTGQQMLQLDENGIFYSNLDSPEIERAENLIYDIAKNDLKYHEGTSMWALRNNATFGAGMKEGDCLFYPIGISFFTDTVEEISAIWGDVAAGELMFAPMPRDPQGDGNYYICCAIDAYAIVKGAANPEGVALLASCDRFKVIDPTVIDIDAKQLRETYLWNDDMMAMREECYNIAVANPRIDLTGDLPSNLNDVIGRLGNDIIRSVEPATWAQIKESNREAFEYYIAELNADIAEFNETGEAVTG</sequence>
<dbReference type="PROSITE" id="PS51257">
    <property type="entry name" value="PROKAR_LIPOPROTEIN"/>
    <property type="match status" value="1"/>
</dbReference>